<evidence type="ECO:0000256" key="1">
    <source>
        <dbReference type="ARBA" id="ARBA00022842"/>
    </source>
</evidence>
<dbReference type="Proteomes" id="UP000002318">
    <property type="component" value="Chromosome"/>
</dbReference>
<evidence type="ECO:0000313" key="4">
    <source>
        <dbReference type="Proteomes" id="UP000002318"/>
    </source>
</evidence>
<dbReference type="SUPFAM" id="SSF88723">
    <property type="entry name" value="PIN domain-like"/>
    <property type="match status" value="1"/>
</dbReference>
<dbReference type="PANTHER" id="PTHR35901">
    <property type="entry name" value="RIBONUCLEASE VAPC3"/>
    <property type="match status" value="1"/>
</dbReference>
<dbReference type="KEGG" id="ssm:Spirs_2635"/>
<accession>E1R4K3</accession>
<name>E1R4K3_SEDSS</name>
<dbReference type="RefSeq" id="WP_013255205.1">
    <property type="nucleotide sequence ID" value="NC_014364.1"/>
</dbReference>
<dbReference type="InterPro" id="IPR051619">
    <property type="entry name" value="TypeII_TA_RNase_PINc/VapC"/>
</dbReference>
<sequence>MIVVLDPSAAVEILLKRNNSTILQRLLIEAETVISPDLYIAEISNVAWKYYKLAKYSHEQTISLAEDGINLIDTFIPTNELWKESLREAINNDHPVYDCLYAVCARRTDGVLLTMDERLKALSKELKIDIR</sequence>
<dbReference type="InterPro" id="IPR029060">
    <property type="entry name" value="PIN-like_dom_sf"/>
</dbReference>
<protein>
    <submittedName>
        <fullName evidence="3">PilT protein domain protein</fullName>
    </submittedName>
</protein>
<dbReference type="eggNOG" id="COG4113">
    <property type="taxonomic scope" value="Bacteria"/>
</dbReference>
<gene>
    <name evidence="3" type="ordered locus">Spirs_2635</name>
</gene>
<dbReference type="CDD" id="cd09873">
    <property type="entry name" value="PIN_Pae0151-like"/>
    <property type="match status" value="1"/>
</dbReference>
<evidence type="ECO:0000313" key="3">
    <source>
        <dbReference type="EMBL" id="ADK81744.1"/>
    </source>
</evidence>
<proteinExistence type="predicted"/>
<dbReference type="OrthoDB" id="360814at2"/>
<dbReference type="EMBL" id="CP002116">
    <property type="protein sequence ID" value="ADK81744.1"/>
    <property type="molecule type" value="Genomic_DNA"/>
</dbReference>
<keyword evidence="1" id="KW-0460">Magnesium</keyword>
<dbReference type="AlphaFoldDB" id="E1R4K3"/>
<dbReference type="HOGENOM" id="CLU_121774_3_0_12"/>
<dbReference type="InterPro" id="IPR002716">
    <property type="entry name" value="PIN_dom"/>
</dbReference>
<evidence type="ECO:0000259" key="2">
    <source>
        <dbReference type="Pfam" id="PF01850"/>
    </source>
</evidence>
<organism evidence="3 4">
    <name type="scientific">Sediminispirochaeta smaragdinae (strain DSM 11293 / JCM 15392 / SEBR 4228)</name>
    <name type="common">Spirochaeta smaragdinae</name>
    <dbReference type="NCBI Taxonomy" id="573413"/>
    <lineage>
        <taxon>Bacteria</taxon>
        <taxon>Pseudomonadati</taxon>
        <taxon>Spirochaetota</taxon>
        <taxon>Spirochaetia</taxon>
        <taxon>Spirochaetales</taxon>
        <taxon>Spirochaetaceae</taxon>
        <taxon>Sediminispirochaeta</taxon>
    </lineage>
</organism>
<dbReference type="InterPro" id="IPR044153">
    <property type="entry name" value="PIN_Pae0151-like"/>
</dbReference>
<dbReference type="Gene3D" id="3.40.50.1010">
    <property type="entry name" value="5'-nuclease"/>
    <property type="match status" value="1"/>
</dbReference>
<feature type="domain" description="PIN" evidence="2">
    <location>
        <begin position="3"/>
        <end position="123"/>
    </location>
</feature>
<dbReference type="Pfam" id="PF01850">
    <property type="entry name" value="PIN"/>
    <property type="match status" value="1"/>
</dbReference>
<dbReference type="PANTHER" id="PTHR35901:SF1">
    <property type="entry name" value="EXONUCLEASE VAPC9"/>
    <property type="match status" value="1"/>
</dbReference>
<reference evidence="3 4" key="1">
    <citation type="journal article" date="2010" name="Stand. Genomic Sci.">
        <title>Complete genome sequence of Spirochaeta smaragdinae type strain (SEBR 4228).</title>
        <authorList>
            <person name="Mavromatis K."/>
            <person name="Yasawong M."/>
            <person name="Chertkov O."/>
            <person name="Lapidus A."/>
            <person name="Lucas S."/>
            <person name="Nolan M."/>
            <person name="Del Rio T.G."/>
            <person name="Tice H."/>
            <person name="Cheng J.F."/>
            <person name="Pitluck S."/>
            <person name="Liolios K."/>
            <person name="Ivanova N."/>
            <person name="Tapia R."/>
            <person name="Han C."/>
            <person name="Bruce D."/>
            <person name="Goodwin L."/>
            <person name="Pati A."/>
            <person name="Chen A."/>
            <person name="Palaniappan K."/>
            <person name="Land M."/>
            <person name="Hauser L."/>
            <person name="Chang Y.J."/>
            <person name="Jeffries C.D."/>
            <person name="Detter J.C."/>
            <person name="Rohde M."/>
            <person name="Brambilla E."/>
            <person name="Spring S."/>
            <person name="Goker M."/>
            <person name="Sikorski J."/>
            <person name="Woyke T."/>
            <person name="Bristow J."/>
            <person name="Eisen J.A."/>
            <person name="Markowitz V."/>
            <person name="Hugenholtz P."/>
            <person name="Klenk H.P."/>
            <person name="Kyrpides N.C."/>
        </authorList>
    </citation>
    <scope>NUCLEOTIDE SEQUENCE [LARGE SCALE GENOMIC DNA]</scope>
    <source>
        <strain evidence="4">DSM 11293 / JCM 15392 / SEBR 4228</strain>
    </source>
</reference>
<keyword evidence="4" id="KW-1185">Reference proteome</keyword>
<dbReference type="STRING" id="573413.Spirs_2635"/>